<proteinExistence type="predicted"/>
<keyword evidence="2" id="KW-0808">Transferase</keyword>
<dbReference type="InterPro" id="IPR029063">
    <property type="entry name" value="SAM-dependent_MTases_sf"/>
</dbReference>
<organism evidence="4 5">
    <name type="scientific">Candidatus Yanofskybacteria bacterium RIFCSPHIGHO2_01_FULL_41_53</name>
    <dbReference type="NCBI Taxonomy" id="1802663"/>
    <lineage>
        <taxon>Bacteria</taxon>
        <taxon>Candidatus Yanofskyibacteriota</taxon>
    </lineage>
</organism>
<evidence type="ECO:0000313" key="4">
    <source>
        <dbReference type="EMBL" id="OGN00933.1"/>
    </source>
</evidence>
<dbReference type="Gene3D" id="3.40.50.150">
    <property type="entry name" value="Vaccinia Virus protein VP39"/>
    <property type="match status" value="1"/>
</dbReference>
<comment type="caution">
    <text evidence="4">The sequence shown here is derived from an EMBL/GenBank/DDBJ whole genome shotgun (WGS) entry which is preliminary data.</text>
</comment>
<name>A0A1F8EJF5_9BACT</name>
<reference evidence="4 5" key="1">
    <citation type="journal article" date="2016" name="Nat. Commun.">
        <title>Thousands of microbial genomes shed light on interconnected biogeochemical processes in an aquifer system.</title>
        <authorList>
            <person name="Anantharaman K."/>
            <person name="Brown C.T."/>
            <person name="Hug L.A."/>
            <person name="Sharon I."/>
            <person name="Castelle C.J."/>
            <person name="Probst A.J."/>
            <person name="Thomas B.C."/>
            <person name="Singh A."/>
            <person name="Wilkins M.J."/>
            <person name="Karaoz U."/>
            <person name="Brodie E.L."/>
            <person name="Williams K.H."/>
            <person name="Hubbard S.S."/>
            <person name="Banfield J.F."/>
        </authorList>
    </citation>
    <scope>NUCLEOTIDE SEQUENCE [LARGE SCALE GENOMIC DNA]</scope>
</reference>
<dbReference type="PANTHER" id="PTHR13610">
    <property type="entry name" value="METHYLTRANSFERASE DOMAIN-CONTAINING PROTEIN"/>
    <property type="match status" value="1"/>
</dbReference>
<evidence type="ECO:0000256" key="3">
    <source>
        <dbReference type="ARBA" id="ARBA00022691"/>
    </source>
</evidence>
<evidence type="ECO:0000256" key="1">
    <source>
        <dbReference type="ARBA" id="ARBA00022603"/>
    </source>
</evidence>
<evidence type="ECO:0000313" key="5">
    <source>
        <dbReference type="Proteomes" id="UP000177117"/>
    </source>
</evidence>
<dbReference type="GO" id="GO:0016279">
    <property type="term" value="F:protein-lysine N-methyltransferase activity"/>
    <property type="evidence" value="ECO:0007669"/>
    <property type="project" value="InterPro"/>
</dbReference>
<keyword evidence="1" id="KW-0489">Methyltransferase</keyword>
<accession>A0A1F8EJF5</accession>
<keyword evidence="3" id="KW-0949">S-adenosyl-L-methionine</keyword>
<dbReference type="SUPFAM" id="SSF53335">
    <property type="entry name" value="S-adenosyl-L-methionine-dependent methyltransferases"/>
    <property type="match status" value="1"/>
</dbReference>
<dbReference type="EMBL" id="MGJD01000012">
    <property type="protein sequence ID" value="OGN00933.1"/>
    <property type="molecule type" value="Genomic_DNA"/>
</dbReference>
<sequence>MNWIILILFLFLGTSAYAGLRAAPWFPTWSRDLDRFFKLADIKPGQKFYDLGCGDGKIVFAAAKTGAQAVGFEISLLPYLIAKTRSFFVKNAEIEFRDFWNADISNADIVYLFLTPKVNPKAKLRLEKELKKGARVIAYTWPIEDWPIAKEDLRPGQPPMYLYIIQ</sequence>
<dbReference type="AlphaFoldDB" id="A0A1F8EJF5"/>
<evidence type="ECO:0000256" key="2">
    <source>
        <dbReference type="ARBA" id="ARBA00022679"/>
    </source>
</evidence>
<dbReference type="Proteomes" id="UP000177117">
    <property type="component" value="Unassembled WGS sequence"/>
</dbReference>
<evidence type="ECO:0008006" key="6">
    <source>
        <dbReference type="Google" id="ProtNLM"/>
    </source>
</evidence>
<protein>
    <recommendedName>
        <fullName evidence="6">Methyltransferase domain-containing protein</fullName>
    </recommendedName>
</protein>
<dbReference type="GO" id="GO:0032259">
    <property type="term" value="P:methylation"/>
    <property type="evidence" value="ECO:0007669"/>
    <property type="project" value="UniProtKB-KW"/>
</dbReference>
<dbReference type="InterPro" id="IPR026170">
    <property type="entry name" value="FAM173A/B"/>
</dbReference>
<dbReference type="PANTHER" id="PTHR13610:SF9">
    <property type="entry name" value="FI06469P"/>
    <property type="match status" value="1"/>
</dbReference>
<gene>
    <name evidence="4" type="ORF">A2650_03225</name>
</gene>